<dbReference type="InterPro" id="IPR049191">
    <property type="entry name" value="SutA_RBD"/>
</dbReference>
<evidence type="ECO:0000256" key="1">
    <source>
        <dbReference type="SAM" id="MobiDB-lite"/>
    </source>
</evidence>
<dbReference type="KEGG" id="mars:A8C75_15605"/>
<proteinExistence type="predicted"/>
<accession>A0A1A9F1Y8</accession>
<sequence>MPMIKRPTKSDLRHEMEKQMADYLQKGGHITSVEQGASGLNNGTYNKHQFSISQPKQTRTAVPEVLVAIDSRRRQSPAPAQKPRPRAPRRQVIYDDFGEPLRVVWVDN</sequence>
<dbReference type="Proteomes" id="UP000078070">
    <property type="component" value="Chromosome"/>
</dbReference>
<dbReference type="AlphaFoldDB" id="A0A1A9F1Y8"/>
<protein>
    <recommendedName>
        <fullName evidence="2">Transcriptional regulator SutA RNAP-binding domain-containing protein</fullName>
    </recommendedName>
</protein>
<gene>
    <name evidence="3" type="ORF">A8C75_15605</name>
</gene>
<dbReference type="Pfam" id="PF20661">
    <property type="entry name" value="SutA-RBD"/>
    <property type="match status" value="1"/>
</dbReference>
<dbReference type="EMBL" id="CP015839">
    <property type="protein sequence ID" value="ANG63759.1"/>
    <property type="molecule type" value="Genomic_DNA"/>
</dbReference>
<feature type="region of interest" description="Disordered" evidence="1">
    <location>
        <begin position="33"/>
        <end position="93"/>
    </location>
</feature>
<evidence type="ECO:0000313" key="3">
    <source>
        <dbReference type="EMBL" id="ANG63759.1"/>
    </source>
</evidence>
<name>A0A1A9F1Y8_9GAMM</name>
<evidence type="ECO:0000259" key="2">
    <source>
        <dbReference type="Pfam" id="PF20661"/>
    </source>
</evidence>
<feature type="compositionally biased region" description="Polar residues" evidence="1">
    <location>
        <begin position="33"/>
        <end position="60"/>
    </location>
</feature>
<dbReference type="STRING" id="1821621.A8C75_15605"/>
<feature type="domain" description="Transcriptional regulator SutA RNAP-binding" evidence="2">
    <location>
        <begin position="7"/>
        <end position="40"/>
    </location>
</feature>
<keyword evidence="4" id="KW-1185">Reference proteome</keyword>
<reference evidence="4" key="1">
    <citation type="submission" date="2016-05" db="EMBL/GenBank/DDBJ databases">
        <authorList>
            <person name="Baek K."/>
            <person name="Yang S.-J."/>
        </authorList>
    </citation>
    <scope>NUCLEOTIDE SEQUENCE [LARGE SCALE GENOMIC DNA]</scope>
    <source>
        <strain evidence="4">ST58-10</strain>
    </source>
</reference>
<evidence type="ECO:0000313" key="4">
    <source>
        <dbReference type="Proteomes" id="UP000078070"/>
    </source>
</evidence>
<organism evidence="3 4">
    <name type="scientific">Marinobacterium aestuarii</name>
    <dbReference type="NCBI Taxonomy" id="1821621"/>
    <lineage>
        <taxon>Bacteria</taxon>
        <taxon>Pseudomonadati</taxon>
        <taxon>Pseudomonadota</taxon>
        <taxon>Gammaproteobacteria</taxon>
        <taxon>Oceanospirillales</taxon>
        <taxon>Oceanospirillaceae</taxon>
        <taxon>Marinobacterium</taxon>
    </lineage>
</organism>
<reference evidence="3 4" key="2">
    <citation type="journal article" date="2018" name="Int. J. Syst. Evol. Microbiol.">
        <title>Marinobacterium aestuarii sp. nov., a benzene-degrading marine bacterium isolated from estuary sediment.</title>
        <authorList>
            <person name="Bae S.S."/>
            <person name="Jung J."/>
            <person name="Chung D."/>
            <person name="Baek K."/>
        </authorList>
    </citation>
    <scope>NUCLEOTIDE SEQUENCE [LARGE SCALE GENOMIC DNA]</scope>
    <source>
        <strain evidence="3 4">ST58-10</strain>
    </source>
</reference>